<protein>
    <submittedName>
        <fullName evidence="1">Uncharacterized protein</fullName>
    </submittedName>
</protein>
<keyword evidence="2" id="KW-1185">Reference proteome</keyword>
<gene>
    <name evidence="1" type="ORF">FN846DRAFT_996566</name>
</gene>
<evidence type="ECO:0000313" key="1">
    <source>
        <dbReference type="EMBL" id="KAA8912223.1"/>
    </source>
</evidence>
<dbReference type="InParanoid" id="A0A5J5F6E5"/>
<evidence type="ECO:0000313" key="2">
    <source>
        <dbReference type="Proteomes" id="UP000326924"/>
    </source>
</evidence>
<comment type="caution">
    <text evidence="1">The sequence shown here is derived from an EMBL/GenBank/DDBJ whole genome shotgun (WGS) entry which is preliminary data.</text>
</comment>
<dbReference type="EMBL" id="VXIS01000026">
    <property type="protein sequence ID" value="KAA8912223.1"/>
    <property type="molecule type" value="Genomic_DNA"/>
</dbReference>
<name>A0A5J5F6E5_9PEZI</name>
<accession>A0A5J5F6E5</accession>
<sequence>MSTEAERIFSGYADGRGRYSITDQRASLGDDFIEAIEFLKSWALQALVNGPGSEIEKVEQLAESRTGRTIGTPDAQAALLRLQDDKPGPVQWRLPRLARAEDSLQRPGWTVDKSLADDLLGTTSLAPIDRQTTQARSCDRDEWLAKNSTAKTYYRRRKKPDPTAAKTKKSLAPRFYQLRTGKALTRPYLLKTGRRADDRCWWCGSGAVQTRDHLFKI</sequence>
<organism evidence="1 2">
    <name type="scientific">Sphaerosporella brunnea</name>
    <dbReference type="NCBI Taxonomy" id="1250544"/>
    <lineage>
        <taxon>Eukaryota</taxon>
        <taxon>Fungi</taxon>
        <taxon>Dikarya</taxon>
        <taxon>Ascomycota</taxon>
        <taxon>Pezizomycotina</taxon>
        <taxon>Pezizomycetes</taxon>
        <taxon>Pezizales</taxon>
        <taxon>Pyronemataceae</taxon>
        <taxon>Sphaerosporella</taxon>
    </lineage>
</organism>
<dbReference type="AlphaFoldDB" id="A0A5J5F6E5"/>
<reference evidence="1 2" key="1">
    <citation type="submission" date="2019-09" db="EMBL/GenBank/DDBJ databases">
        <title>Draft genome of the ectomycorrhizal ascomycete Sphaerosporella brunnea.</title>
        <authorList>
            <consortium name="DOE Joint Genome Institute"/>
            <person name="Benucci G.M."/>
            <person name="Marozzi G."/>
            <person name="Antonielli L."/>
            <person name="Sanchez S."/>
            <person name="Marco P."/>
            <person name="Wang X."/>
            <person name="Falini L.B."/>
            <person name="Barry K."/>
            <person name="Haridas S."/>
            <person name="Lipzen A."/>
            <person name="Labutti K."/>
            <person name="Grigoriev I.V."/>
            <person name="Murat C."/>
            <person name="Martin F."/>
            <person name="Albertini E."/>
            <person name="Donnini D."/>
            <person name="Bonito G."/>
        </authorList>
    </citation>
    <scope>NUCLEOTIDE SEQUENCE [LARGE SCALE GENOMIC DNA]</scope>
    <source>
        <strain evidence="1 2">Sb_GMNB300</strain>
    </source>
</reference>
<dbReference type="Proteomes" id="UP000326924">
    <property type="component" value="Unassembled WGS sequence"/>
</dbReference>
<proteinExistence type="predicted"/>